<organism evidence="2 3">
    <name type="scientific">Cymbomonas tetramitiformis</name>
    <dbReference type="NCBI Taxonomy" id="36881"/>
    <lineage>
        <taxon>Eukaryota</taxon>
        <taxon>Viridiplantae</taxon>
        <taxon>Chlorophyta</taxon>
        <taxon>Pyramimonadophyceae</taxon>
        <taxon>Pyramimonadales</taxon>
        <taxon>Pyramimonadaceae</taxon>
        <taxon>Cymbomonas</taxon>
    </lineage>
</organism>
<protein>
    <submittedName>
        <fullName evidence="2">Uncharacterized protein</fullName>
    </submittedName>
</protein>
<dbReference type="AlphaFoldDB" id="A0AAE0EUD0"/>
<dbReference type="InterPro" id="IPR011990">
    <property type="entry name" value="TPR-like_helical_dom_sf"/>
</dbReference>
<evidence type="ECO:0000256" key="1">
    <source>
        <dbReference type="SAM" id="MobiDB-lite"/>
    </source>
</evidence>
<accession>A0AAE0EUD0</accession>
<feature type="region of interest" description="Disordered" evidence="1">
    <location>
        <begin position="162"/>
        <end position="182"/>
    </location>
</feature>
<name>A0AAE0EUD0_9CHLO</name>
<dbReference type="Gene3D" id="1.25.40.10">
    <property type="entry name" value="Tetratricopeptide repeat domain"/>
    <property type="match status" value="1"/>
</dbReference>
<dbReference type="Pfam" id="PF13424">
    <property type="entry name" value="TPR_12"/>
    <property type="match status" value="1"/>
</dbReference>
<dbReference type="EMBL" id="LGRX02033666">
    <property type="protein sequence ID" value="KAK3240367.1"/>
    <property type="molecule type" value="Genomic_DNA"/>
</dbReference>
<proteinExistence type="predicted"/>
<keyword evidence="3" id="KW-1185">Reference proteome</keyword>
<evidence type="ECO:0000313" key="2">
    <source>
        <dbReference type="EMBL" id="KAK3240367.1"/>
    </source>
</evidence>
<feature type="non-terminal residue" evidence="2">
    <location>
        <position position="182"/>
    </location>
</feature>
<reference evidence="2 3" key="1">
    <citation type="journal article" date="2015" name="Genome Biol. Evol.">
        <title>Comparative Genomics of a Bacterivorous Green Alga Reveals Evolutionary Causalities and Consequences of Phago-Mixotrophic Mode of Nutrition.</title>
        <authorList>
            <person name="Burns J.A."/>
            <person name="Paasch A."/>
            <person name="Narechania A."/>
            <person name="Kim E."/>
        </authorList>
    </citation>
    <scope>NUCLEOTIDE SEQUENCE [LARGE SCALE GENOMIC DNA]</scope>
    <source>
        <strain evidence="2 3">PLY_AMNH</strain>
    </source>
</reference>
<dbReference type="SUPFAM" id="SSF48452">
    <property type="entry name" value="TPR-like"/>
    <property type="match status" value="1"/>
</dbReference>
<comment type="caution">
    <text evidence="2">The sequence shown here is derived from an EMBL/GenBank/DDBJ whole genome shotgun (WGS) entry which is preliminary data.</text>
</comment>
<gene>
    <name evidence="2" type="ORF">CYMTET_49790</name>
</gene>
<dbReference type="Proteomes" id="UP001190700">
    <property type="component" value="Unassembled WGS sequence"/>
</dbReference>
<evidence type="ECO:0000313" key="3">
    <source>
        <dbReference type="Proteomes" id="UP001190700"/>
    </source>
</evidence>
<sequence length="182" mass="20041">MPSYEAYLLGLALDTLGSSQKAAISFTASKDFAQAEHVLSRALAQVTENKEYSPTLIVAEAAHNLALIYKLSKKFNQLEPLFSICLKVEEKEFGSQHIAVALRLLELSSLHTTLGNWSVAQPLHERAQGILCRFYGPRCPVLPMLFTRHVAMLTLTEQSDGGVLRSQPGKRSMHGQMAELCG</sequence>